<reference evidence="2 3" key="1">
    <citation type="journal article" date="2019" name="Nat. Ecol. Evol.">
        <title>Megaphylogeny resolves global patterns of mushroom evolution.</title>
        <authorList>
            <person name="Varga T."/>
            <person name="Krizsan K."/>
            <person name="Foldi C."/>
            <person name="Dima B."/>
            <person name="Sanchez-Garcia M."/>
            <person name="Sanchez-Ramirez S."/>
            <person name="Szollosi G.J."/>
            <person name="Szarkandi J.G."/>
            <person name="Papp V."/>
            <person name="Albert L."/>
            <person name="Andreopoulos W."/>
            <person name="Angelini C."/>
            <person name="Antonin V."/>
            <person name="Barry K.W."/>
            <person name="Bougher N.L."/>
            <person name="Buchanan P."/>
            <person name="Buyck B."/>
            <person name="Bense V."/>
            <person name="Catcheside P."/>
            <person name="Chovatia M."/>
            <person name="Cooper J."/>
            <person name="Damon W."/>
            <person name="Desjardin D."/>
            <person name="Finy P."/>
            <person name="Geml J."/>
            <person name="Haridas S."/>
            <person name="Hughes K."/>
            <person name="Justo A."/>
            <person name="Karasinski D."/>
            <person name="Kautmanova I."/>
            <person name="Kiss B."/>
            <person name="Kocsube S."/>
            <person name="Kotiranta H."/>
            <person name="LaButti K.M."/>
            <person name="Lechner B.E."/>
            <person name="Liimatainen K."/>
            <person name="Lipzen A."/>
            <person name="Lukacs Z."/>
            <person name="Mihaltcheva S."/>
            <person name="Morgado L.N."/>
            <person name="Niskanen T."/>
            <person name="Noordeloos M.E."/>
            <person name="Ohm R.A."/>
            <person name="Ortiz-Santana B."/>
            <person name="Ovrebo C."/>
            <person name="Racz N."/>
            <person name="Riley R."/>
            <person name="Savchenko A."/>
            <person name="Shiryaev A."/>
            <person name="Soop K."/>
            <person name="Spirin V."/>
            <person name="Szebenyi C."/>
            <person name="Tomsovsky M."/>
            <person name="Tulloss R.E."/>
            <person name="Uehling J."/>
            <person name="Grigoriev I.V."/>
            <person name="Vagvolgyi C."/>
            <person name="Papp T."/>
            <person name="Martin F.M."/>
            <person name="Miettinen O."/>
            <person name="Hibbett D.S."/>
            <person name="Nagy L.G."/>
        </authorList>
    </citation>
    <scope>NUCLEOTIDE SEQUENCE [LARGE SCALE GENOMIC DNA]</scope>
    <source>
        <strain evidence="2 3">OMC1185</strain>
    </source>
</reference>
<name>A0A5C3N9I2_9AGAM</name>
<feature type="compositionally biased region" description="Low complexity" evidence="1">
    <location>
        <begin position="81"/>
        <end position="103"/>
    </location>
</feature>
<evidence type="ECO:0000256" key="1">
    <source>
        <dbReference type="SAM" id="MobiDB-lite"/>
    </source>
</evidence>
<gene>
    <name evidence="2" type="ORF">OE88DRAFT_1695658</name>
</gene>
<feature type="region of interest" description="Disordered" evidence="1">
    <location>
        <begin position="1"/>
        <end position="147"/>
    </location>
</feature>
<dbReference type="Proteomes" id="UP000305948">
    <property type="component" value="Unassembled WGS sequence"/>
</dbReference>
<feature type="non-terminal residue" evidence="2">
    <location>
        <position position="495"/>
    </location>
</feature>
<feature type="compositionally biased region" description="Basic and acidic residues" evidence="1">
    <location>
        <begin position="22"/>
        <end position="31"/>
    </location>
</feature>
<feature type="compositionally biased region" description="Pro residues" evidence="1">
    <location>
        <begin position="67"/>
        <end position="80"/>
    </location>
</feature>
<dbReference type="OrthoDB" id="2434934at2759"/>
<organism evidence="2 3">
    <name type="scientific">Heliocybe sulcata</name>
    <dbReference type="NCBI Taxonomy" id="5364"/>
    <lineage>
        <taxon>Eukaryota</taxon>
        <taxon>Fungi</taxon>
        <taxon>Dikarya</taxon>
        <taxon>Basidiomycota</taxon>
        <taxon>Agaricomycotina</taxon>
        <taxon>Agaricomycetes</taxon>
        <taxon>Gloeophyllales</taxon>
        <taxon>Gloeophyllaceae</taxon>
        <taxon>Heliocybe</taxon>
    </lineage>
</organism>
<dbReference type="EMBL" id="ML213506">
    <property type="protein sequence ID" value="TFK54334.1"/>
    <property type="molecule type" value="Genomic_DNA"/>
</dbReference>
<accession>A0A5C3N9I2</accession>
<keyword evidence="3" id="KW-1185">Reference proteome</keyword>
<evidence type="ECO:0000313" key="2">
    <source>
        <dbReference type="EMBL" id="TFK54334.1"/>
    </source>
</evidence>
<evidence type="ECO:0000313" key="3">
    <source>
        <dbReference type="Proteomes" id="UP000305948"/>
    </source>
</evidence>
<feature type="compositionally biased region" description="Low complexity" evidence="1">
    <location>
        <begin position="8"/>
        <end position="21"/>
    </location>
</feature>
<dbReference type="AlphaFoldDB" id="A0A5C3N9I2"/>
<sequence length="495" mass="52243">MGVLSFWSASPAPAKSTPSDTAGDREQDPRAEQVQPKSSGEVVPAPAQTESATLAVSASAKDVALPDSPPQVAPGTPPQPASSEPPATSSPAPTTDLTSSPSANVTQAPSEPAAVTSPSLSSAPTPQPVHYSPKAKPHPPPADSRRFSFRGLTLFGGARVDHRQQLSAVDERSKKDKAAEAYTKYSVKQSSSDRRAKESALVVRSLIVGPSSITPSSAMVKAVTKPQVKKVKAQLLEPKSANRVIAQLRQLPLTEGPLASGPSKSDSRAKNHGPIHAVCLPYSDTEAQERHFSRLSKDTSVEPNIPSVMAGNIESVTSAFKNVQLVNLLAKGGLDMGISSPVGSPTEGILSGALPSPETVIDGITQITPQLMNLGFATGKAIVPDHTGVYPPTDRMSVITYWWGLEVVLPEASMHYLSNVPSISHSVLNFLSALALVNNGVAEILPFVRYISSYIDFEWSSIQKQDRGEGVVCAATWIMPAAMVPRPWDFAPSPP</sequence>
<protein>
    <submittedName>
        <fullName evidence="2">Uncharacterized protein</fullName>
    </submittedName>
</protein>
<proteinExistence type="predicted"/>